<gene>
    <name evidence="3" type="ORF">CAMP_LOCUS8202</name>
</gene>
<evidence type="ECO:0000313" key="4">
    <source>
        <dbReference type="Proteomes" id="UP001152747"/>
    </source>
</evidence>
<accession>A0A9P1IIA7</accession>
<evidence type="ECO:0000256" key="1">
    <source>
        <dbReference type="SAM" id="Coils"/>
    </source>
</evidence>
<dbReference type="AlphaFoldDB" id="A0A9P1IIA7"/>
<keyword evidence="4" id="KW-1185">Reference proteome</keyword>
<organism evidence="3 4">
    <name type="scientific">Caenorhabditis angaria</name>
    <dbReference type="NCBI Taxonomy" id="860376"/>
    <lineage>
        <taxon>Eukaryota</taxon>
        <taxon>Metazoa</taxon>
        <taxon>Ecdysozoa</taxon>
        <taxon>Nematoda</taxon>
        <taxon>Chromadorea</taxon>
        <taxon>Rhabditida</taxon>
        <taxon>Rhabditina</taxon>
        <taxon>Rhabditomorpha</taxon>
        <taxon>Rhabditoidea</taxon>
        <taxon>Rhabditidae</taxon>
        <taxon>Peloderinae</taxon>
        <taxon>Caenorhabditis</taxon>
    </lineage>
</organism>
<sequence>MDVPQTDSGYPTPRDEQLPSSSRSLSPITSTPLRNVERKSLRDHFENFEENRQKNEQSPEQQKQSIIRIIKPYMEMSKEMKRLKKENESLREESLRFSRSVSPSPSTVPPEIPKLIFGDMKLKDEIKRELTASFVKIEADPVFFEKKLDEMIEQATKKITATAYIDIKTDADAQTESECNFHEAELRIELDDLTNRLETTEKEKDSIGKSTV</sequence>
<feature type="region of interest" description="Disordered" evidence="2">
    <location>
        <begin position="1"/>
        <end position="67"/>
    </location>
</feature>
<feature type="coiled-coil region" evidence="1">
    <location>
        <begin position="73"/>
        <end position="100"/>
    </location>
</feature>
<keyword evidence="1" id="KW-0175">Coiled coil</keyword>
<reference evidence="3" key="1">
    <citation type="submission" date="2022-11" db="EMBL/GenBank/DDBJ databases">
        <authorList>
            <person name="Kikuchi T."/>
        </authorList>
    </citation>
    <scope>NUCLEOTIDE SEQUENCE</scope>
    <source>
        <strain evidence="3">PS1010</strain>
    </source>
</reference>
<protein>
    <submittedName>
        <fullName evidence="3">Uncharacterized protein</fullName>
    </submittedName>
</protein>
<feature type="compositionally biased region" description="Low complexity" evidence="2">
    <location>
        <begin position="18"/>
        <end position="33"/>
    </location>
</feature>
<evidence type="ECO:0000256" key="2">
    <source>
        <dbReference type="SAM" id="MobiDB-lite"/>
    </source>
</evidence>
<feature type="compositionally biased region" description="Basic and acidic residues" evidence="2">
    <location>
        <begin position="35"/>
        <end position="57"/>
    </location>
</feature>
<dbReference type="EMBL" id="CANHGI010000003">
    <property type="protein sequence ID" value="CAI5445565.1"/>
    <property type="molecule type" value="Genomic_DNA"/>
</dbReference>
<proteinExistence type="predicted"/>
<name>A0A9P1IIA7_9PELO</name>
<dbReference type="Proteomes" id="UP001152747">
    <property type="component" value="Unassembled WGS sequence"/>
</dbReference>
<feature type="coiled-coil region" evidence="1">
    <location>
        <begin position="183"/>
        <end position="210"/>
    </location>
</feature>
<comment type="caution">
    <text evidence="3">The sequence shown here is derived from an EMBL/GenBank/DDBJ whole genome shotgun (WGS) entry which is preliminary data.</text>
</comment>
<evidence type="ECO:0000313" key="3">
    <source>
        <dbReference type="EMBL" id="CAI5445565.1"/>
    </source>
</evidence>